<dbReference type="PANTHER" id="PTHR23071:SF1">
    <property type="entry name" value="GPI ETHANOLAMINE PHOSPHATE TRANSFERASE 3"/>
    <property type="match status" value="1"/>
</dbReference>
<evidence type="ECO:0000313" key="14">
    <source>
        <dbReference type="Proteomes" id="UP000009170"/>
    </source>
</evidence>
<organism evidence="13 14">
    <name type="scientific">Ostreococcus tauri</name>
    <name type="common">Marine green alga</name>
    <dbReference type="NCBI Taxonomy" id="70448"/>
    <lineage>
        <taxon>Eukaryota</taxon>
        <taxon>Viridiplantae</taxon>
        <taxon>Chlorophyta</taxon>
        <taxon>Mamiellophyceae</taxon>
        <taxon>Mamiellales</taxon>
        <taxon>Bathycoccaceae</taxon>
        <taxon>Ostreococcus</taxon>
    </lineage>
</organism>
<protein>
    <submittedName>
        <fullName evidence="13">Type I phosphodiesterase/nucleotide pyrophosphatase/phosphate transferase</fullName>
    </submittedName>
</protein>
<evidence type="ECO:0000256" key="10">
    <source>
        <dbReference type="ARBA" id="ARBA00023180"/>
    </source>
</evidence>
<feature type="transmembrane region" description="Helical" evidence="11">
    <location>
        <begin position="489"/>
        <end position="513"/>
    </location>
</feature>
<dbReference type="GO" id="GO:0051377">
    <property type="term" value="F:mannose-ethanolamine phosphotransferase activity"/>
    <property type="evidence" value="ECO:0007669"/>
    <property type="project" value="InterPro"/>
</dbReference>
<dbReference type="STRING" id="70448.A0A096PAY5"/>
<comment type="subcellular location">
    <subcellularLocation>
        <location evidence="1">Endoplasmic reticulum membrane</location>
        <topology evidence="1">Multi-pass membrane protein</topology>
    </subcellularLocation>
</comment>
<reference evidence="13 14" key="2">
    <citation type="journal article" date="2014" name="BMC Genomics">
        <title>An improved genome of the model marine alga Ostreococcus tauri unfolds by assessing Illumina de novo assemblies.</title>
        <authorList>
            <person name="Blanc-Mathieu R."/>
            <person name="Verhelst B."/>
            <person name="Derelle E."/>
            <person name="Rombauts S."/>
            <person name="Bouget F.Y."/>
            <person name="Carre I."/>
            <person name="Chateau A."/>
            <person name="Eyre-Walker A."/>
            <person name="Grimsley N."/>
            <person name="Moreau H."/>
            <person name="Piegu B."/>
            <person name="Rivals E."/>
            <person name="Schackwitz W."/>
            <person name="Van de Peer Y."/>
            <person name="Piganeau G."/>
        </authorList>
    </citation>
    <scope>NUCLEOTIDE SEQUENCE [LARGE SCALE GENOMIC DNA]</scope>
    <source>
        <strain evidence="14">OTTH 0595 / CCAP 157/2 / RCC745</strain>
    </source>
</reference>
<proteinExistence type="inferred from homology"/>
<dbReference type="GO" id="GO:0005789">
    <property type="term" value="C:endoplasmic reticulum membrane"/>
    <property type="evidence" value="ECO:0007669"/>
    <property type="project" value="UniProtKB-SubCell"/>
</dbReference>
<evidence type="ECO:0000256" key="7">
    <source>
        <dbReference type="ARBA" id="ARBA00022824"/>
    </source>
</evidence>
<gene>
    <name evidence="13" type="ORF">OT_ostta15g02460</name>
</gene>
<dbReference type="InParanoid" id="A0A096PAY5"/>
<keyword evidence="7" id="KW-0256">Endoplasmic reticulum</keyword>
<dbReference type="GeneID" id="9830776"/>
<evidence type="ECO:0000256" key="4">
    <source>
        <dbReference type="ARBA" id="ARBA00022502"/>
    </source>
</evidence>
<feature type="transmembrane region" description="Helical" evidence="11">
    <location>
        <begin position="831"/>
        <end position="852"/>
    </location>
</feature>
<dbReference type="Gene3D" id="3.40.720.10">
    <property type="entry name" value="Alkaline Phosphatase, subunit A"/>
    <property type="match status" value="1"/>
</dbReference>
<evidence type="ECO:0000256" key="1">
    <source>
        <dbReference type="ARBA" id="ARBA00004477"/>
    </source>
</evidence>
<sequence length="902" mass="98920">MSARRASFQSRFNDSSQESKICLISSRVGTALRRRRATHANGANMRSTLTRVLVALLACEFIALKLFASGFLLRRVETHERSLTSWSDDDDDARANKVDKVVILIVDGARYDWTTEKFGVSSSGDATTGRLRSVRALGSMCDVNGNASDGTKKRGRGKVFKFIADAPTTTQQRLKGLLTGGLPTFVDASDSFGGTTLREDNLIVSMTSRGKRLAISGDDTWLELFPGANETFTGGCEMFPSLDVKDTSTVDAGVRDHMSRALKQPESWDVLIGHMLGADHVGHTFGATGSHMARKLAENDRDIEMVADAMRADDRYTNAMLFVFGDHGMTDNGDHGGGTPEEVDSFLLAYHPWASKGVTCRSSESEEDESLPQIDFAPTMAAIMGVPTPFGNLGKVNEDVFRLALSADLSSDDGFDWRAAYVRALRANIEQVWNYTQSYSDDATSPFRGDIAARLDSMMETPRSNDSKEHILELLREVADVARVRWTQFGLMSMVLGFGALVAALIVHAILAYGPPKECSHMDSTAVLGMFMVLLASLARLSNSFIVGEREMMQFLFATFVLALMVKGMAKREDEFEGTQSVEVVKGTVQCLLSNFFLYALGSSWVKSDSAFTFSQLVTVTIAACTLGEIREGRDLWLDSVVLRSASVLIFGVEEYWLPHVTYLSSIVVLIKVVHARSDNDIGHRCTLFLLAVSSTVTLLAGPTMGAAYVFSSYKLFRGVFRLVQVAYHPIHKASTRAIETTLAIGLWLATSVIFFGGGHTCSFNGLHFAAAFTGFRKFNYYGMGFLLGLETWSGEVLLAAFVPMFAHHLTSFNQFGKQFRDCGHTPAMSLWAKITLCRALVSMCAALCAALHRRHLMVWAIFAPKFVFDAVGASVGNALTIISIFLFTGFTGRTGKYDKFD</sequence>
<feature type="transmembrane region" description="Helical" evidence="11">
    <location>
        <begin position="525"/>
        <end position="546"/>
    </location>
</feature>
<feature type="transmembrane region" description="Helical" evidence="11">
    <location>
        <begin position="686"/>
        <end position="711"/>
    </location>
</feature>
<dbReference type="FunCoup" id="A0A096PAY5">
    <property type="interactions" value="1628"/>
</dbReference>
<accession>A0A096PAY5</accession>
<comment type="similarity">
    <text evidence="3">Belongs to the PIGG/PIGN/PIGO family. PIGO subfamily.</text>
</comment>
<feature type="transmembrane region" description="Helical" evidence="11">
    <location>
        <begin position="867"/>
        <end position="891"/>
    </location>
</feature>
<dbReference type="AlphaFoldDB" id="A0A096PAY5"/>
<feature type="transmembrane region" description="Helical" evidence="11">
    <location>
        <begin position="779"/>
        <end position="803"/>
    </location>
</feature>
<dbReference type="OrthoDB" id="272139at2759"/>
<evidence type="ECO:0000256" key="3">
    <source>
        <dbReference type="ARBA" id="ARBA00008695"/>
    </source>
</evidence>
<reference evidence="14" key="1">
    <citation type="journal article" date="2006" name="Proc. Natl. Acad. Sci. U.S.A.">
        <title>Genome analysis of the smallest free-living eukaryote Ostreococcus tauri unveils many unique features.</title>
        <authorList>
            <person name="Derelle E."/>
            <person name="Ferraz C."/>
            <person name="Rombauts S."/>
            <person name="Rouze P."/>
            <person name="Worden A.Z."/>
            <person name="Robbens S."/>
            <person name="Partensky F."/>
            <person name="Degroeve S."/>
            <person name="Echeynie S."/>
            <person name="Cooke R."/>
            <person name="Saeys Y."/>
            <person name="Wuyts J."/>
            <person name="Jabbari K."/>
            <person name="Bowler C."/>
            <person name="Panaud O."/>
            <person name="Piegu B."/>
            <person name="Ball S.G."/>
            <person name="Ral J.-P."/>
            <person name="Bouget F.-Y."/>
            <person name="Piganeau G."/>
            <person name="De Baets B."/>
            <person name="Picard A."/>
            <person name="Delseny M."/>
            <person name="Demaille J."/>
            <person name="Van de Peer Y."/>
            <person name="Moreau H."/>
        </authorList>
    </citation>
    <scope>NUCLEOTIDE SEQUENCE [LARGE SCALE GENOMIC DNA]</scope>
    <source>
        <strain evidence="14">OTTH 0595 / CCAP 157/2 / RCC745</strain>
    </source>
</reference>
<dbReference type="KEGG" id="ota:OT_ostta15g02460"/>
<feature type="domain" description="GPI ethanolamine phosphate transferase 2 C-terminal" evidence="12">
    <location>
        <begin position="721"/>
        <end position="880"/>
    </location>
</feature>
<keyword evidence="9 11" id="KW-0472">Membrane</keyword>
<feature type="transmembrane region" description="Helical" evidence="11">
    <location>
        <begin position="52"/>
        <end position="73"/>
    </location>
</feature>
<dbReference type="InterPro" id="IPR045687">
    <property type="entry name" value="PIGG/GPI7_C"/>
</dbReference>
<evidence type="ECO:0000256" key="5">
    <source>
        <dbReference type="ARBA" id="ARBA00022679"/>
    </source>
</evidence>
<name>A0A096PAY5_OSTTA</name>
<dbReference type="SUPFAM" id="SSF53649">
    <property type="entry name" value="Alkaline phosphatase-like"/>
    <property type="match status" value="1"/>
</dbReference>
<keyword evidence="10" id="KW-0325">Glycoprotein</keyword>
<evidence type="ECO:0000256" key="11">
    <source>
        <dbReference type="SAM" id="Phobius"/>
    </source>
</evidence>
<keyword evidence="5 13" id="KW-0808">Transferase</keyword>
<dbReference type="InterPro" id="IPR039524">
    <property type="entry name" value="PIGO/GPI13"/>
</dbReference>
<dbReference type="UniPathway" id="UPA00196"/>
<keyword evidence="8 11" id="KW-1133">Transmembrane helix</keyword>
<evidence type="ECO:0000259" key="12">
    <source>
        <dbReference type="Pfam" id="PF19316"/>
    </source>
</evidence>
<keyword evidence="4" id="KW-0337">GPI-anchor biosynthesis</keyword>
<comment type="pathway">
    <text evidence="2">Glycolipid biosynthesis; glycosylphosphatidylinositol-anchor biosynthesis.</text>
</comment>
<evidence type="ECO:0000256" key="8">
    <source>
        <dbReference type="ARBA" id="ARBA00022989"/>
    </source>
</evidence>
<dbReference type="PANTHER" id="PTHR23071">
    <property type="entry name" value="PHOSPHATIDYLINOSITOL GLYCAN"/>
    <property type="match status" value="1"/>
</dbReference>
<dbReference type="GO" id="GO:0006506">
    <property type="term" value="P:GPI anchor biosynthetic process"/>
    <property type="evidence" value="ECO:0007669"/>
    <property type="project" value="UniProtKB-UniPathway"/>
</dbReference>
<dbReference type="RefSeq" id="XP_022841205.1">
    <property type="nucleotide sequence ID" value="XM_022982451.1"/>
</dbReference>
<feature type="transmembrane region" description="Helical" evidence="11">
    <location>
        <begin position="745"/>
        <end position="767"/>
    </location>
</feature>
<comment type="caution">
    <text evidence="13">The sequence shown here is derived from an EMBL/GenBank/DDBJ whole genome shotgun (WGS) entry which is preliminary data.</text>
</comment>
<evidence type="ECO:0000256" key="2">
    <source>
        <dbReference type="ARBA" id="ARBA00004687"/>
    </source>
</evidence>
<dbReference type="Proteomes" id="UP000009170">
    <property type="component" value="Unassembled WGS sequence"/>
</dbReference>
<evidence type="ECO:0000256" key="9">
    <source>
        <dbReference type="ARBA" id="ARBA00023136"/>
    </source>
</evidence>
<dbReference type="EMBL" id="CAID01000015">
    <property type="protein sequence ID" value="CEG01850.1"/>
    <property type="molecule type" value="Genomic_DNA"/>
</dbReference>
<dbReference type="InterPro" id="IPR002591">
    <property type="entry name" value="Phosphodiest/P_Trfase"/>
</dbReference>
<evidence type="ECO:0000256" key="6">
    <source>
        <dbReference type="ARBA" id="ARBA00022692"/>
    </source>
</evidence>
<keyword evidence="6 11" id="KW-0812">Transmembrane</keyword>
<keyword evidence="14" id="KW-1185">Reference proteome</keyword>
<dbReference type="InterPro" id="IPR037675">
    <property type="entry name" value="PIG-O_N"/>
</dbReference>
<dbReference type="CDD" id="cd16023">
    <property type="entry name" value="GPI_EPT_3"/>
    <property type="match status" value="1"/>
</dbReference>
<dbReference type="InterPro" id="IPR017850">
    <property type="entry name" value="Alkaline_phosphatase_core_sf"/>
</dbReference>
<evidence type="ECO:0000313" key="13">
    <source>
        <dbReference type="EMBL" id="CEG01850.1"/>
    </source>
</evidence>
<dbReference type="Pfam" id="PF19316">
    <property type="entry name" value="PIGO_PIGG"/>
    <property type="match status" value="1"/>
</dbReference>
<dbReference type="Pfam" id="PF01663">
    <property type="entry name" value="Phosphodiest"/>
    <property type="match status" value="1"/>
</dbReference>